<feature type="region of interest" description="Disordered" evidence="1">
    <location>
        <begin position="1"/>
        <end position="55"/>
    </location>
</feature>
<feature type="compositionally biased region" description="Basic and acidic residues" evidence="1">
    <location>
        <begin position="41"/>
        <end position="55"/>
    </location>
</feature>
<evidence type="ECO:0000313" key="2">
    <source>
        <dbReference type="EMBL" id="AAF83354.1"/>
    </source>
</evidence>
<organism evidence="2 3">
    <name type="scientific">Xylella fastidiosa (strain 9a5c)</name>
    <dbReference type="NCBI Taxonomy" id="160492"/>
    <lineage>
        <taxon>Bacteria</taxon>
        <taxon>Pseudomonadati</taxon>
        <taxon>Pseudomonadota</taxon>
        <taxon>Gammaproteobacteria</taxon>
        <taxon>Lysobacterales</taxon>
        <taxon>Lysobacteraceae</taxon>
        <taxon>Xylella</taxon>
    </lineage>
</organism>
<reference evidence="2 3" key="1">
    <citation type="journal article" date="2000" name="Nature">
        <title>The genome sequence of the plant pathogen Xylella fastidiosa.</title>
        <authorList>
            <person name="Simpson A.J."/>
            <person name="Reinach F.C."/>
            <person name="Arruda P."/>
            <person name="Abreu F.A."/>
            <person name="Acencio M."/>
            <person name="Alvarenga R."/>
            <person name="Alves L.M."/>
            <person name="Araya J.E."/>
            <person name="Baia G.S."/>
            <person name="Baptista C.S."/>
            <person name="Barros M.H."/>
            <person name="Bonaccorsi E.D."/>
            <person name="Bordin S."/>
            <person name="Bove J.M."/>
            <person name="Briones M.R."/>
            <person name="Bueno M.R."/>
            <person name="Camargo A.A."/>
            <person name="Camargo L.E."/>
            <person name="Carraro D.M."/>
            <person name="Carrer H."/>
            <person name="Colauto N.B."/>
            <person name="Colombo C."/>
            <person name="Costa F.F."/>
            <person name="Costa M.C."/>
            <person name="Costa-Neto C.M."/>
            <person name="Coutinho L.L."/>
            <person name="Cristofani M."/>
            <person name="Dias-Neto E."/>
            <person name="Docena C."/>
            <person name="El-Dorry H."/>
            <person name="Facincani A.P."/>
            <person name="Ferreira A.J."/>
            <person name="Ferreira V.C."/>
            <person name="Ferro J.A."/>
            <person name="Fraga J.S."/>
            <person name="Franca S.C."/>
            <person name="Franco M.C."/>
            <person name="Frohme M."/>
            <person name="Furlan L.R."/>
            <person name="Garnier M."/>
            <person name="Goldman G.H."/>
            <person name="Goldman M.H."/>
            <person name="Gomes S.L."/>
            <person name="Gruber A."/>
            <person name="Ho P.L."/>
            <person name="Hoheisel J.D."/>
            <person name="Junqueira M.L."/>
            <person name="Kemper E.L."/>
            <person name="Kitajima J.P."/>
            <person name="Krieger J.E."/>
            <person name="Kuramae E.E."/>
            <person name="Laigret F."/>
            <person name="Lambais M.R."/>
            <person name="Leite L.C."/>
            <person name="Lemos E.G."/>
            <person name="Lemos M.V."/>
            <person name="Lopes S.A."/>
            <person name="Lopes C.R."/>
            <person name="Machado J.A."/>
            <person name="Machado M.A."/>
            <person name="Madeira A.M."/>
            <person name="Madeira H.M."/>
            <person name="Marino C.L."/>
            <person name="Marques M.V."/>
            <person name="Martins E.A."/>
            <person name="Martins E.M."/>
            <person name="Matsukuma A.Y."/>
            <person name="Menck C.F."/>
            <person name="Miracca E.C."/>
            <person name="Miyaki C.Y."/>
            <person name="Monteriro-Vitorello C.B."/>
            <person name="Moon D.H."/>
            <person name="Nagai M.A."/>
            <person name="Nascimento A.L."/>
            <person name="Netto L.E."/>
            <person name="Nhani A.Jr."/>
            <person name="Nobrega F.G."/>
            <person name="Nunes L.R."/>
            <person name="Oliveira M.A."/>
            <person name="de Oliveira M.C."/>
            <person name="de Oliveira R.C."/>
            <person name="Palmieri D.A."/>
            <person name="Paris A."/>
            <person name="Peixoto B.R."/>
            <person name="Pereira G.A."/>
            <person name="Pereira H.A.Jr."/>
            <person name="Pesquero J.B."/>
            <person name="Quaggio R.B."/>
            <person name="Roberto P.G."/>
            <person name="Rodrigues V."/>
            <person name="de M Rosa A.J."/>
            <person name="de Rosa V.E.Jr."/>
            <person name="de Sa R.G."/>
            <person name="Santelli R.V."/>
            <person name="Sawasaki H.E."/>
            <person name="da Silva A.C."/>
            <person name="da Silva A.M."/>
            <person name="da Silva F.R."/>
            <person name="da Silva W.A.Jr."/>
            <person name="da Silveira J.F."/>
            <person name="Silvestri M.L."/>
            <person name="Siqueira W.J."/>
            <person name="de Souza A.A."/>
            <person name="de Souza A.P."/>
            <person name="Terenzi M.F."/>
            <person name="Truffi D."/>
            <person name="Tsai S.M."/>
            <person name="Tsuhako M.H."/>
            <person name="Vallada H."/>
            <person name="Van Sluys M.A."/>
            <person name="Verjovski-Almeida S."/>
            <person name="Vettore A.L."/>
            <person name="Zago M.A."/>
            <person name="Zatz M."/>
            <person name="Meidanis J."/>
            <person name="Setubal J.C."/>
        </authorList>
    </citation>
    <scope>NUCLEOTIDE SEQUENCE [LARGE SCALE GENOMIC DNA]</scope>
    <source>
        <strain evidence="2 3">9a5c</strain>
    </source>
</reference>
<accession>Q9PFW3</accession>
<evidence type="ECO:0000256" key="1">
    <source>
        <dbReference type="SAM" id="MobiDB-lite"/>
    </source>
</evidence>
<evidence type="ECO:0000313" key="3">
    <source>
        <dbReference type="Proteomes" id="UP000000812"/>
    </source>
</evidence>
<dbReference type="KEGG" id="xfa:XF_0544"/>
<sequence>MHRSAHTTITHLHPINIQPTPSPHSLRLRLEPQARLNSNTDQEHLCDLRPEQRTR</sequence>
<dbReference type="EMBL" id="AE003849">
    <property type="protein sequence ID" value="AAF83354.1"/>
    <property type="molecule type" value="Genomic_DNA"/>
</dbReference>
<dbReference type="PIR" id="A82795">
    <property type="entry name" value="A82795"/>
</dbReference>
<gene>
    <name evidence="2" type="ordered locus">XF_0544</name>
</gene>
<dbReference type="HOGENOM" id="CLU_3031529_0_0_6"/>
<dbReference type="Proteomes" id="UP000000812">
    <property type="component" value="Chromosome"/>
</dbReference>
<dbReference type="AlphaFoldDB" id="Q9PFW3"/>
<protein>
    <submittedName>
        <fullName evidence="2">Uncharacterized protein</fullName>
    </submittedName>
</protein>
<proteinExistence type="predicted"/>
<name>Q9PFW3_XYLFA</name>
<feature type="compositionally biased region" description="Polar residues" evidence="1">
    <location>
        <begin position="1"/>
        <end position="10"/>
    </location>
</feature>